<dbReference type="InterPro" id="IPR056798">
    <property type="entry name" value="ADH_Fe_C"/>
</dbReference>
<dbReference type="Gene3D" id="3.40.50.1970">
    <property type="match status" value="1"/>
</dbReference>
<dbReference type="InterPro" id="IPR001670">
    <property type="entry name" value="ADH_Fe/GldA"/>
</dbReference>
<evidence type="ECO:0000259" key="3">
    <source>
        <dbReference type="Pfam" id="PF00465"/>
    </source>
</evidence>
<organism evidence="5 6">
    <name type="scientific">Fodinisporobacter ferrooxydans</name>
    <dbReference type="NCBI Taxonomy" id="2901836"/>
    <lineage>
        <taxon>Bacteria</taxon>
        <taxon>Bacillati</taxon>
        <taxon>Bacillota</taxon>
        <taxon>Bacilli</taxon>
        <taxon>Bacillales</taxon>
        <taxon>Alicyclobacillaceae</taxon>
        <taxon>Fodinisporobacter</taxon>
    </lineage>
</organism>
<dbReference type="Gene3D" id="1.20.1090.10">
    <property type="entry name" value="Dehydroquinate synthase-like - alpha domain"/>
    <property type="match status" value="1"/>
</dbReference>
<evidence type="ECO:0000313" key="5">
    <source>
        <dbReference type="EMBL" id="UOF92464.1"/>
    </source>
</evidence>
<name>A0ABY4CR71_9BACL</name>
<gene>
    <name evidence="5" type="ORF">LSG31_10060</name>
</gene>
<dbReference type="CDD" id="cd17814">
    <property type="entry name" value="Fe-ADH-like"/>
    <property type="match status" value="1"/>
</dbReference>
<sequence>MHISKFVTPEIIFGNNSINQVGESLRRLGAKKVFVVSDHEIFNFGWTEEAIYYLRQNGLSHFNWNEVTSNPKDYEIHEGVKKYLHNDCDAVLGVGGGSVIDAAKSIALLGTNGGTIHQYEGVDKITVPLPPMVMIPTTAGSGSEVSQFSIIVDTKRSVKMTIISKSLVPDIAIIDPRTLTTMDHRLTAYTGMDVLTHAIESYISLAATPLTQVLSLQAIRLVAKFLRPSTASKYNMAAKESMAMASLQAGLAFSNAILGAAHAISHQLGGLLDCPHGEVTAILLPHVMQFNLIACPEKYIDMAEAFGEKTFGLSEMEASRLAIQAVQDLVTDLGIPATVSKHGLQDDHIPALSQNALNDACMITNPRDMTLEDIASILKQIV</sequence>
<dbReference type="SUPFAM" id="SSF56796">
    <property type="entry name" value="Dehydroquinate synthase-like"/>
    <property type="match status" value="1"/>
</dbReference>
<dbReference type="Pfam" id="PF25137">
    <property type="entry name" value="ADH_Fe_C"/>
    <property type="match status" value="1"/>
</dbReference>
<proteinExistence type="inferred from homology"/>
<dbReference type="EMBL" id="CP089291">
    <property type="protein sequence ID" value="UOF92464.1"/>
    <property type="molecule type" value="Genomic_DNA"/>
</dbReference>
<dbReference type="PANTHER" id="PTHR11496">
    <property type="entry name" value="ALCOHOL DEHYDROGENASE"/>
    <property type="match status" value="1"/>
</dbReference>
<keyword evidence="2" id="KW-0560">Oxidoreductase</keyword>
<accession>A0ABY4CR71</accession>
<evidence type="ECO:0000256" key="1">
    <source>
        <dbReference type="ARBA" id="ARBA00007358"/>
    </source>
</evidence>
<evidence type="ECO:0000256" key="2">
    <source>
        <dbReference type="ARBA" id="ARBA00023002"/>
    </source>
</evidence>
<dbReference type="InterPro" id="IPR039697">
    <property type="entry name" value="Alcohol_dehydrogenase_Fe"/>
</dbReference>
<evidence type="ECO:0000313" key="6">
    <source>
        <dbReference type="Proteomes" id="UP000830167"/>
    </source>
</evidence>
<reference evidence="5" key="1">
    <citation type="submission" date="2021-12" db="EMBL/GenBank/DDBJ databases">
        <title>Alicyclobacillaceae gen. nov., sp. nov., isolated from chalcocite enrichment system.</title>
        <authorList>
            <person name="Jiang Z."/>
        </authorList>
    </citation>
    <scope>NUCLEOTIDE SEQUENCE</scope>
    <source>
        <strain evidence="5">MYW30-H2</strain>
    </source>
</reference>
<protein>
    <submittedName>
        <fullName evidence="5">Iron-containing alcohol dehydrogenase</fullName>
    </submittedName>
</protein>
<comment type="similarity">
    <text evidence="1">Belongs to the iron-containing alcohol dehydrogenase family.</text>
</comment>
<feature type="domain" description="Alcohol dehydrogenase iron-type/glycerol dehydrogenase GldA" evidence="3">
    <location>
        <begin position="9"/>
        <end position="176"/>
    </location>
</feature>
<dbReference type="RefSeq" id="WP_347439131.1">
    <property type="nucleotide sequence ID" value="NZ_CP089291.1"/>
</dbReference>
<dbReference type="PANTHER" id="PTHR11496:SF102">
    <property type="entry name" value="ALCOHOL DEHYDROGENASE 4"/>
    <property type="match status" value="1"/>
</dbReference>
<keyword evidence="6" id="KW-1185">Reference proteome</keyword>
<evidence type="ECO:0000259" key="4">
    <source>
        <dbReference type="Pfam" id="PF25137"/>
    </source>
</evidence>
<dbReference type="Proteomes" id="UP000830167">
    <property type="component" value="Chromosome"/>
</dbReference>
<feature type="domain" description="Fe-containing alcohol dehydrogenase-like C-terminal" evidence="4">
    <location>
        <begin position="187"/>
        <end position="381"/>
    </location>
</feature>
<dbReference type="Pfam" id="PF00465">
    <property type="entry name" value="Fe-ADH"/>
    <property type="match status" value="1"/>
</dbReference>